<evidence type="ECO:0000256" key="9">
    <source>
        <dbReference type="ARBA" id="ARBA00022737"/>
    </source>
</evidence>
<feature type="disulfide bond" evidence="18">
    <location>
        <begin position="442"/>
        <end position="446"/>
    </location>
</feature>
<feature type="disulfide bond" evidence="18">
    <location>
        <begin position="586"/>
        <end position="595"/>
    </location>
</feature>
<gene>
    <name evidence="27 28" type="primary">LOC116296725</name>
</gene>
<dbReference type="InterPro" id="IPR002369">
    <property type="entry name" value="Integrin_bsu_VWA"/>
</dbReference>
<feature type="disulfide bond" evidence="18">
    <location>
        <begin position="532"/>
        <end position="537"/>
    </location>
</feature>
<dbReference type="GO" id="GO:0007229">
    <property type="term" value="P:integrin-mediated signaling pathway"/>
    <property type="evidence" value="ECO:0007669"/>
    <property type="project" value="UniProtKB-KW"/>
</dbReference>
<keyword evidence="3" id="KW-1003">Cell membrane</keyword>
<dbReference type="GeneID" id="116296725"/>
<dbReference type="Gene3D" id="3.40.50.410">
    <property type="entry name" value="von Willebrand factor, type A domain"/>
    <property type="match status" value="1"/>
</dbReference>
<dbReference type="OrthoDB" id="5955754at2759"/>
<feature type="disulfide bond" evidence="18">
    <location>
        <begin position="556"/>
        <end position="561"/>
    </location>
</feature>
<dbReference type="InterPro" id="IPR016201">
    <property type="entry name" value="PSI"/>
</dbReference>
<dbReference type="InterPro" id="IPR036465">
    <property type="entry name" value="vWFA_dom_sf"/>
</dbReference>
<dbReference type="GO" id="GO:0005925">
    <property type="term" value="C:focal adhesion"/>
    <property type="evidence" value="ECO:0007669"/>
    <property type="project" value="TreeGrafter"/>
</dbReference>
<keyword evidence="5" id="KW-0597">Phosphoprotein</keyword>
<feature type="disulfide bond" evidence="18">
    <location>
        <begin position="467"/>
        <end position="526"/>
    </location>
</feature>
<sequence>MLKTIYFTGIVLLGSAISFVVGDISEECQKQLTCGDCIRLSPECAWCQDLNYFGQKTPKCNMLQKHLENKCKNVSNPLSGHDAKAVDSLDDKIKVAPQNLTLRLRPGQPSTFNVKVRMPENYPVDLYYLMDLSGSMLEDIQQVKTLGKKLAQEMSGITKSFRLGFGAFVDKPLAPYIDTYPPVLMHPAISNPKSVPAFGFKNMLPLSENPTDFEQTVGSLNISGNVDRPEGGLDALVQVAVCEKEIGWKSKLDARRLVILCTDSGYHFAGDGLLAGVVVPNDAKCHLEGGTYAASTTLDFPSVGSVREILLENQVAPIFAITKTQVGVYETLASFLGSETGAVAQRLNNDSSNVVPLVREAYLRIAQTQTITDNAPEGIKIKYTANCPNGKREGENTCTGVKIGQEVSFDVSVTAADCSNKQPGFSLKTAFGDVNVKLEYICDCECEKPQNSVVKSPICNTNGTLQCGVCKCNEETGGRLCGCPIKDVYDTSRCESNVTDPLLGDEKTPVGNHGNSKTGNGTAKVCSGRGECVCGECVCSKSKIPGEIIYGDHCECTNMDCPRDPISGLVCGGPEHGSCACKVCTCVGNWTGPDCMCTRDTKPCFNENNVLCSGRGTCECGKCVCNSTLSYKGTFCDDCPTCKGKCAENRDCVQCWVFGTGKLNAAQCQAQCKDAVYIMKDEITSEMGEQCQFTDEDDCKVYFAYRENENRQLEIFVKRKRVCPEEAGALAVILGVILGVLGVGLALLLIWKLLATIQDRREFAKFEKERQNAKWDTGENPIFKQATTTFQNPTYHGK</sequence>
<organism evidence="26 27">
    <name type="scientific">Actinia tenebrosa</name>
    <name type="common">Australian red waratah sea anemone</name>
    <dbReference type="NCBI Taxonomy" id="6105"/>
    <lineage>
        <taxon>Eukaryota</taxon>
        <taxon>Metazoa</taxon>
        <taxon>Cnidaria</taxon>
        <taxon>Anthozoa</taxon>
        <taxon>Hexacorallia</taxon>
        <taxon>Actiniaria</taxon>
        <taxon>Actiniidae</taxon>
        <taxon>Actinia</taxon>
    </lineage>
</organism>
<evidence type="ECO:0000256" key="11">
    <source>
        <dbReference type="ARBA" id="ARBA00022842"/>
    </source>
</evidence>
<dbReference type="Gene3D" id="1.20.5.100">
    <property type="entry name" value="Cytochrome c1, transmembrane anchor, C-terminal"/>
    <property type="match status" value="1"/>
</dbReference>
<dbReference type="Pfam" id="PF08725">
    <property type="entry name" value="Integrin_b_cyt"/>
    <property type="match status" value="1"/>
</dbReference>
<feature type="disulfide bond" evidence="18">
    <location>
        <begin position="620"/>
        <end position="668"/>
    </location>
</feature>
<feature type="transmembrane region" description="Helical" evidence="20">
    <location>
        <begin position="727"/>
        <end position="751"/>
    </location>
</feature>
<evidence type="ECO:0000256" key="16">
    <source>
        <dbReference type="ARBA" id="ARBA00023157"/>
    </source>
</evidence>
<evidence type="ECO:0000256" key="1">
    <source>
        <dbReference type="ARBA" id="ARBA00004251"/>
    </source>
</evidence>
<evidence type="ECO:0000256" key="20">
    <source>
        <dbReference type="SAM" id="Phobius"/>
    </source>
</evidence>
<keyword evidence="17" id="KW-0325">Glycoprotein</keyword>
<dbReference type="SUPFAM" id="SSF57196">
    <property type="entry name" value="EGF/Laminin"/>
    <property type="match status" value="2"/>
</dbReference>
<dbReference type="SUPFAM" id="SSF53300">
    <property type="entry name" value="vWA-like"/>
    <property type="match status" value="1"/>
</dbReference>
<dbReference type="RefSeq" id="XP_031560651.1">
    <property type="nucleotide sequence ID" value="XM_031704791.1"/>
</dbReference>
<evidence type="ECO:0000256" key="19">
    <source>
        <dbReference type="RuleBase" id="RU000633"/>
    </source>
</evidence>
<dbReference type="Pfam" id="PF00362">
    <property type="entry name" value="Integrin_beta"/>
    <property type="match status" value="1"/>
</dbReference>
<evidence type="ECO:0000256" key="6">
    <source>
        <dbReference type="ARBA" id="ARBA00022692"/>
    </source>
</evidence>
<dbReference type="GO" id="GO:0033627">
    <property type="term" value="P:cell adhesion mediated by integrin"/>
    <property type="evidence" value="ECO:0007669"/>
    <property type="project" value="TreeGrafter"/>
</dbReference>
<evidence type="ECO:0000256" key="10">
    <source>
        <dbReference type="ARBA" id="ARBA00022837"/>
    </source>
</evidence>
<feature type="disulfide bond" evidence="18">
    <location>
        <begin position="618"/>
        <end position="623"/>
    </location>
</feature>
<feature type="disulfide bond" evidence="18">
    <location>
        <begin position="387"/>
        <end position="398"/>
    </location>
</feature>
<feature type="disulfide bond" evidence="18">
    <location>
        <begin position="534"/>
        <end position="571"/>
    </location>
</feature>
<dbReference type="InterPro" id="IPR032695">
    <property type="entry name" value="Integrin_dom_sf"/>
</dbReference>
<dbReference type="SMART" id="SM01242">
    <property type="entry name" value="Integrin_B_tail"/>
    <property type="match status" value="1"/>
</dbReference>
<protein>
    <recommendedName>
        <fullName evidence="19">Integrin beta</fullName>
    </recommendedName>
</protein>
<dbReference type="InterPro" id="IPR033760">
    <property type="entry name" value="Integrin_beta_N"/>
</dbReference>
<dbReference type="Gene3D" id="2.60.40.1510">
    <property type="entry name" value="ntegrin, alpha v. Chain A, domain 3"/>
    <property type="match status" value="1"/>
</dbReference>
<accession>A0A6P8I7I9</accession>
<evidence type="ECO:0000259" key="22">
    <source>
        <dbReference type="SMART" id="SM00187"/>
    </source>
</evidence>
<dbReference type="PANTHER" id="PTHR10082:SF60">
    <property type="entry name" value="INTEGRIN BETA-PS"/>
    <property type="match status" value="1"/>
</dbReference>
<dbReference type="Gene3D" id="4.10.1240.30">
    <property type="match status" value="1"/>
</dbReference>
<dbReference type="GO" id="GO:0005178">
    <property type="term" value="F:integrin binding"/>
    <property type="evidence" value="ECO:0007669"/>
    <property type="project" value="TreeGrafter"/>
</dbReference>
<keyword evidence="7" id="KW-0479">Metal-binding</keyword>
<evidence type="ECO:0000256" key="18">
    <source>
        <dbReference type="PIRSR" id="PIRSR002512-1"/>
    </source>
</evidence>
<dbReference type="FunFam" id="3.40.50.410:FF:000002">
    <property type="entry name" value="Integrin beta"/>
    <property type="match status" value="1"/>
</dbReference>
<evidence type="ECO:0000313" key="26">
    <source>
        <dbReference type="Proteomes" id="UP000515163"/>
    </source>
</evidence>
<dbReference type="SMART" id="SM00423">
    <property type="entry name" value="PSI"/>
    <property type="match status" value="1"/>
</dbReference>
<evidence type="ECO:0000256" key="7">
    <source>
        <dbReference type="ARBA" id="ARBA00022723"/>
    </source>
</evidence>
<keyword evidence="26" id="KW-1185">Reference proteome</keyword>
<evidence type="ECO:0000256" key="17">
    <source>
        <dbReference type="ARBA" id="ARBA00023180"/>
    </source>
</evidence>
<evidence type="ECO:0000259" key="23">
    <source>
        <dbReference type="SMART" id="SM00423"/>
    </source>
</evidence>
<dbReference type="SUPFAM" id="SSF103575">
    <property type="entry name" value="Plexin repeat"/>
    <property type="match status" value="1"/>
</dbReference>
<feature type="domain" description="Integrin beta subunit cytoplasmic" evidence="24">
    <location>
        <begin position="752"/>
        <end position="798"/>
    </location>
</feature>
<dbReference type="FunFam" id="2.10.25.10:FF:000036">
    <property type="entry name" value="Integrin beta"/>
    <property type="match status" value="1"/>
</dbReference>
<evidence type="ECO:0000256" key="4">
    <source>
        <dbReference type="ARBA" id="ARBA00022536"/>
    </source>
</evidence>
<dbReference type="InterPro" id="IPR015812">
    <property type="entry name" value="Integrin_bsu"/>
</dbReference>
<dbReference type="Pfam" id="PF18372">
    <property type="entry name" value="I-EGF_1"/>
    <property type="match status" value="1"/>
</dbReference>
<keyword evidence="10" id="KW-0106">Calcium</keyword>
<dbReference type="PIRSF" id="PIRSF002512">
    <property type="entry name" value="Integrin_B"/>
    <property type="match status" value="1"/>
</dbReference>
<feature type="disulfide bond" evidence="18">
    <location>
        <begin position="242"/>
        <end position="285"/>
    </location>
</feature>
<dbReference type="AlphaFoldDB" id="A0A6P8I7I9"/>
<dbReference type="GO" id="GO:0016477">
    <property type="term" value="P:cell migration"/>
    <property type="evidence" value="ECO:0007669"/>
    <property type="project" value="TreeGrafter"/>
</dbReference>
<feature type="domain" description="PSI" evidence="23">
    <location>
        <begin position="27"/>
        <end position="72"/>
    </location>
</feature>
<evidence type="ECO:0000259" key="24">
    <source>
        <dbReference type="SMART" id="SM01241"/>
    </source>
</evidence>
<evidence type="ECO:0000256" key="8">
    <source>
        <dbReference type="ARBA" id="ARBA00022729"/>
    </source>
</evidence>
<feature type="disulfide bond" evidence="18">
    <location>
        <begin position="47"/>
        <end position="60"/>
    </location>
</feature>
<keyword evidence="11" id="KW-0460">Magnesium</keyword>
<feature type="disulfide bond" evidence="18">
    <location>
        <begin position="581"/>
        <end position="612"/>
    </location>
</feature>
<evidence type="ECO:0000256" key="14">
    <source>
        <dbReference type="ARBA" id="ARBA00023037"/>
    </source>
</evidence>
<dbReference type="PROSITE" id="PS00243">
    <property type="entry name" value="I_EGF_1"/>
    <property type="match status" value="1"/>
</dbReference>
<feature type="disulfide bond" evidence="18">
    <location>
        <begin position="579"/>
        <end position="584"/>
    </location>
</feature>
<keyword evidence="14 19" id="KW-0401">Integrin</keyword>
<dbReference type="GO" id="GO:0046872">
    <property type="term" value="F:metal ion binding"/>
    <property type="evidence" value="ECO:0007669"/>
    <property type="project" value="UniProtKB-KW"/>
</dbReference>
<dbReference type="Pfam" id="PF17205">
    <property type="entry name" value="PSI_integrin"/>
    <property type="match status" value="1"/>
</dbReference>
<reference evidence="27 28" key="1">
    <citation type="submission" date="2025-04" db="UniProtKB">
        <authorList>
            <consortium name="RefSeq"/>
        </authorList>
    </citation>
    <scope>IDENTIFICATION</scope>
    <source>
        <tissue evidence="27 28">Tentacle</tissue>
    </source>
</reference>
<keyword evidence="12 19" id="KW-0130">Cell adhesion</keyword>
<dbReference type="GO" id="GO:0008305">
    <property type="term" value="C:integrin complex"/>
    <property type="evidence" value="ECO:0007669"/>
    <property type="project" value="TreeGrafter"/>
</dbReference>
<dbReference type="Pfam" id="PF23105">
    <property type="entry name" value="EGF_integrin"/>
    <property type="match status" value="1"/>
</dbReference>
<dbReference type="SUPFAM" id="SSF69687">
    <property type="entry name" value="Integrin beta tail domain"/>
    <property type="match status" value="1"/>
</dbReference>
<feature type="disulfide bond" evidence="18">
    <location>
        <begin position="37"/>
        <end position="71"/>
    </location>
</feature>
<feature type="disulfide bond" evidence="18">
    <location>
        <begin position="652"/>
        <end position="723"/>
    </location>
</feature>
<dbReference type="Gene3D" id="2.10.25.10">
    <property type="entry name" value="Laminin"/>
    <property type="match status" value="3"/>
</dbReference>
<evidence type="ECO:0000256" key="12">
    <source>
        <dbReference type="ARBA" id="ARBA00022889"/>
    </source>
</evidence>
<comment type="similarity">
    <text evidence="2 19">Belongs to the integrin beta chain family.</text>
</comment>
<dbReference type="InterPro" id="IPR040622">
    <property type="entry name" value="EGF_integrin_1"/>
</dbReference>
<keyword evidence="4" id="KW-0245">EGF-like domain</keyword>
<evidence type="ECO:0000256" key="15">
    <source>
        <dbReference type="ARBA" id="ARBA00023136"/>
    </source>
</evidence>
<dbReference type="PROSITE" id="PS52047">
    <property type="entry name" value="I_EGF_2"/>
    <property type="match status" value="1"/>
</dbReference>
<feature type="signal peptide" evidence="21">
    <location>
        <begin position="1"/>
        <end position="22"/>
    </location>
</feature>
<dbReference type="InterPro" id="IPR012896">
    <property type="entry name" value="Integrin_bsu_tail"/>
</dbReference>
<name>A0A6P8I7I9_ACTTE</name>
<dbReference type="GO" id="GO:0009986">
    <property type="term" value="C:cell surface"/>
    <property type="evidence" value="ECO:0007669"/>
    <property type="project" value="TreeGrafter"/>
</dbReference>
<comment type="subcellular location">
    <subcellularLocation>
        <location evidence="1 19">Cell membrane</location>
        <topology evidence="1 19">Single-pass type I membrane protein</topology>
    </subcellularLocation>
</comment>
<feature type="disulfide bond" evidence="18">
    <location>
        <begin position="34"/>
        <end position="44"/>
    </location>
</feature>
<feature type="domain" description="Integrin beta subunit VWA" evidence="22">
    <location>
        <begin position="33"/>
        <end position="444"/>
    </location>
</feature>
<feature type="disulfide bond" evidence="18">
    <location>
        <begin position="625"/>
        <end position="636"/>
    </location>
</feature>
<dbReference type="PANTHER" id="PTHR10082">
    <property type="entry name" value="INTEGRIN BETA SUBUNIT"/>
    <property type="match status" value="1"/>
</dbReference>
<dbReference type="SMART" id="SM01241">
    <property type="entry name" value="Integrin_b_cyt"/>
    <property type="match status" value="1"/>
</dbReference>
<dbReference type="RefSeq" id="XP_031560650.1">
    <property type="nucleotide sequence ID" value="XM_031704790.1"/>
</dbReference>
<keyword evidence="8 21" id="KW-0732">Signal</keyword>
<feature type="chain" id="PRO_5044653145" description="Integrin beta" evidence="21">
    <location>
        <begin position="23"/>
        <end position="798"/>
    </location>
</feature>
<dbReference type="InterPro" id="IPR057073">
    <property type="entry name" value="EGF_integrin_2"/>
</dbReference>
<evidence type="ECO:0000259" key="25">
    <source>
        <dbReference type="SMART" id="SM01242"/>
    </source>
</evidence>
<feature type="disulfide bond" evidence="18">
    <location>
        <begin position="672"/>
        <end position="699"/>
    </location>
</feature>
<evidence type="ECO:0000256" key="2">
    <source>
        <dbReference type="ARBA" id="ARBA00007449"/>
    </source>
</evidence>
<keyword evidence="13 20" id="KW-1133">Transmembrane helix</keyword>
<dbReference type="SUPFAM" id="SSF69179">
    <property type="entry name" value="Integrin domains"/>
    <property type="match status" value="1"/>
</dbReference>
<evidence type="ECO:0000256" key="21">
    <source>
        <dbReference type="SAM" id="SignalP"/>
    </source>
</evidence>
<proteinExistence type="inferred from homology"/>
<keyword evidence="9" id="KW-0677">Repeat</keyword>
<feature type="disulfide bond" evidence="18">
    <location>
        <begin position="639"/>
        <end position="642"/>
    </location>
</feature>
<dbReference type="PRINTS" id="PR01186">
    <property type="entry name" value="INTEGRINB"/>
</dbReference>
<dbReference type="InterPro" id="IPR057243">
    <property type="entry name" value="Integrin_I-EGF_CS"/>
</dbReference>
<dbReference type="Pfam" id="PF07965">
    <property type="entry name" value="Integrin_B_tail"/>
    <property type="match status" value="1"/>
</dbReference>
<feature type="disulfide bond" evidence="18">
    <location>
        <begin position="646"/>
        <end position="655"/>
    </location>
</feature>
<dbReference type="GO" id="GO:0098609">
    <property type="term" value="P:cell-cell adhesion"/>
    <property type="evidence" value="ECO:0007669"/>
    <property type="project" value="TreeGrafter"/>
</dbReference>
<evidence type="ECO:0000256" key="5">
    <source>
        <dbReference type="ARBA" id="ARBA00022553"/>
    </source>
</evidence>
<evidence type="ECO:0000256" key="13">
    <source>
        <dbReference type="ARBA" id="ARBA00022989"/>
    </source>
</evidence>
<dbReference type="Gene3D" id="3.30.1680.10">
    <property type="entry name" value="ligand-binding face of the semaphorins, domain 2"/>
    <property type="match status" value="1"/>
</dbReference>
<evidence type="ECO:0000313" key="27">
    <source>
        <dbReference type="RefSeq" id="XP_031560650.1"/>
    </source>
</evidence>
<dbReference type="InterPro" id="IPR036349">
    <property type="entry name" value="Integrin_bsu_tail_dom_sf"/>
</dbReference>
<dbReference type="InterPro" id="IPR014836">
    <property type="entry name" value="Integrin_bsu_cyt_dom"/>
</dbReference>
<keyword evidence="6 19" id="KW-0812">Transmembrane</keyword>
<feature type="disulfide bond" evidence="18">
    <location>
        <begin position="472"/>
        <end position="481"/>
    </location>
</feature>
<evidence type="ECO:0000313" key="28">
    <source>
        <dbReference type="RefSeq" id="XP_031560651.1"/>
    </source>
</evidence>
<dbReference type="KEGG" id="aten:116296725"/>
<feature type="domain" description="Integrin beta subunit tail" evidence="25">
    <location>
        <begin position="646"/>
        <end position="728"/>
    </location>
</feature>
<keyword evidence="15 20" id="KW-0472">Membrane</keyword>
<feature type="disulfide bond" evidence="18">
    <location>
        <begin position="539"/>
        <end position="554"/>
    </location>
</feature>
<keyword evidence="16 18" id="KW-1015">Disulfide bond</keyword>
<dbReference type="Proteomes" id="UP000515163">
    <property type="component" value="Unplaced"/>
</dbReference>
<dbReference type="GO" id="GO:0007160">
    <property type="term" value="P:cell-matrix adhesion"/>
    <property type="evidence" value="ECO:0007669"/>
    <property type="project" value="TreeGrafter"/>
</dbReference>
<dbReference type="FunFam" id="1.20.5.100:FF:000002">
    <property type="entry name" value="Integrin beta"/>
    <property type="match status" value="1"/>
</dbReference>
<evidence type="ECO:0000256" key="3">
    <source>
        <dbReference type="ARBA" id="ARBA00022475"/>
    </source>
</evidence>
<dbReference type="SMART" id="SM00187">
    <property type="entry name" value="INB"/>
    <property type="match status" value="1"/>
</dbReference>